<keyword evidence="7" id="KW-1185">Reference proteome</keyword>
<dbReference type="Gene3D" id="1.10.10.10">
    <property type="entry name" value="Winged helix-like DNA-binding domain superfamily/Winged helix DNA-binding domain"/>
    <property type="match status" value="1"/>
</dbReference>
<dbReference type="SUPFAM" id="SSF53850">
    <property type="entry name" value="Periplasmic binding protein-like II"/>
    <property type="match status" value="1"/>
</dbReference>
<dbReference type="InterPro" id="IPR000847">
    <property type="entry name" value="LysR_HTH_N"/>
</dbReference>
<dbReference type="EMBL" id="JBAKBA010000001">
    <property type="protein sequence ID" value="MEL0657680.1"/>
    <property type="molecule type" value="Genomic_DNA"/>
</dbReference>
<evidence type="ECO:0000256" key="3">
    <source>
        <dbReference type="ARBA" id="ARBA00023125"/>
    </source>
</evidence>
<evidence type="ECO:0000313" key="6">
    <source>
        <dbReference type="EMBL" id="MEL0657680.1"/>
    </source>
</evidence>
<dbReference type="Pfam" id="PF03466">
    <property type="entry name" value="LysR_substrate"/>
    <property type="match status" value="1"/>
</dbReference>
<dbReference type="PROSITE" id="PS50931">
    <property type="entry name" value="HTH_LYSR"/>
    <property type="match status" value="1"/>
</dbReference>
<comment type="caution">
    <text evidence="6">The sequence shown here is derived from an EMBL/GenBank/DDBJ whole genome shotgun (WGS) entry which is preliminary data.</text>
</comment>
<dbReference type="Proteomes" id="UP001366060">
    <property type="component" value="Unassembled WGS sequence"/>
</dbReference>
<dbReference type="InterPro" id="IPR036388">
    <property type="entry name" value="WH-like_DNA-bd_sf"/>
</dbReference>
<organism evidence="6 7">
    <name type="scientific">Psychromonas arctica</name>
    <dbReference type="NCBI Taxonomy" id="168275"/>
    <lineage>
        <taxon>Bacteria</taxon>
        <taxon>Pseudomonadati</taxon>
        <taxon>Pseudomonadota</taxon>
        <taxon>Gammaproteobacteria</taxon>
        <taxon>Alteromonadales</taxon>
        <taxon>Psychromonadaceae</taxon>
        <taxon>Psychromonas</taxon>
    </lineage>
</organism>
<dbReference type="Gene3D" id="3.40.190.290">
    <property type="match status" value="1"/>
</dbReference>
<keyword evidence="3" id="KW-0238">DNA-binding</keyword>
<keyword evidence="4" id="KW-0804">Transcription</keyword>
<accession>A0ABU9H737</accession>
<dbReference type="InterPro" id="IPR036390">
    <property type="entry name" value="WH_DNA-bd_sf"/>
</dbReference>
<dbReference type="PANTHER" id="PTHR30537:SF68">
    <property type="entry name" value="TRANSCRIPTIONAL REGULATOR-RELATED"/>
    <property type="match status" value="1"/>
</dbReference>
<gene>
    <name evidence="6" type="ORF">V6255_00905</name>
</gene>
<evidence type="ECO:0000256" key="4">
    <source>
        <dbReference type="ARBA" id="ARBA00023163"/>
    </source>
</evidence>
<sequence>MEETIYGMIDDLYLLCIVIDKNSISAASNYLNIPSSTISRRIALLEEKLSAKLFTKKGRSITATTFGLELFQSYQSTFKHLNNDLLNKKARHGEVSGKLKLVVPAFFYHQILKSTVLTFIQKYPNVELDLALSGEQSHPESNTDIVITFKQNIDENMIARPLFQNEIGIYMSASLFNKGEAPQNIQDLKNSKWVAPAHDKIQFIKESKIETLDRLKRTTVNGIETTIELVEAGAGIASLPIHLAQNNSRLVRILPELEQPKHQAYLVYKERKHQTKATQILIKVLLEEIKNAPNLLT</sequence>
<dbReference type="PANTHER" id="PTHR30537">
    <property type="entry name" value="HTH-TYPE TRANSCRIPTIONAL REGULATOR"/>
    <property type="match status" value="1"/>
</dbReference>
<comment type="similarity">
    <text evidence="1">Belongs to the LysR transcriptional regulatory family.</text>
</comment>
<evidence type="ECO:0000259" key="5">
    <source>
        <dbReference type="PROSITE" id="PS50931"/>
    </source>
</evidence>
<dbReference type="RefSeq" id="WP_341626443.1">
    <property type="nucleotide sequence ID" value="NZ_JBAKBA010000001.1"/>
</dbReference>
<dbReference type="Pfam" id="PF00126">
    <property type="entry name" value="HTH_1"/>
    <property type="match status" value="1"/>
</dbReference>
<keyword evidence="2" id="KW-0805">Transcription regulation</keyword>
<name>A0ABU9H737_9GAMM</name>
<evidence type="ECO:0000256" key="2">
    <source>
        <dbReference type="ARBA" id="ARBA00023015"/>
    </source>
</evidence>
<reference evidence="6 7" key="1">
    <citation type="submission" date="2024-02" db="EMBL/GenBank/DDBJ databases">
        <title>Bacteria isolated from the canopy kelp, Nereocystis luetkeana.</title>
        <authorList>
            <person name="Pfister C.A."/>
            <person name="Younker I.T."/>
            <person name="Light S.H."/>
        </authorList>
    </citation>
    <scope>NUCLEOTIDE SEQUENCE [LARGE SCALE GENOMIC DNA]</scope>
    <source>
        <strain evidence="6 7">TI.2.07</strain>
    </source>
</reference>
<protein>
    <submittedName>
        <fullName evidence="6">LysR family transcriptional regulator</fullName>
    </submittedName>
</protein>
<proteinExistence type="inferred from homology"/>
<evidence type="ECO:0000313" key="7">
    <source>
        <dbReference type="Proteomes" id="UP001366060"/>
    </source>
</evidence>
<dbReference type="SUPFAM" id="SSF46785">
    <property type="entry name" value="Winged helix' DNA-binding domain"/>
    <property type="match status" value="1"/>
</dbReference>
<dbReference type="InterPro" id="IPR058163">
    <property type="entry name" value="LysR-type_TF_proteobact-type"/>
</dbReference>
<dbReference type="InterPro" id="IPR005119">
    <property type="entry name" value="LysR_subst-bd"/>
</dbReference>
<feature type="domain" description="HTH lysR-type" evidence="5">
    <location>
        <begin position="9"/>
        <end position="64"/>
    </location>
</feature>
<evidence type="ECO:0000256" key="1">
    <source>
        <dbReference type="ARBA" id="ARBA00009437"/>
    </source>
</evidence>